<proteinExistence type="predicted"/>
<comment type="caution">
    <text evidence="2">The sequence shown here is derived from an EMBL/GenBank/DDBJ whole genome shotgun (WGS) entry which is preliminary data.</text>
</comment>
<evidence type="ECO:0000313" key="2">
    <source>
        <dbReference type="EMBL" id="MEQ2231324.1"/>
    </source>
</evidence>
<evidence type="ECO:0000313" key="3">
    <source>
        <dbReference type="Proteomes" id="UP001482620"/>
    </source>
</evidence>
<dbReference type="Proteomes" id="UP001482620">
    <property type="component" value="Unassembled WGS sequence"/>
</dbReference>
<organism evidence="2 3">
    <name type="scientific">Ilyodon furcidens</name>
    <name type="common">goldbreast splitfin</name>
    <dbReference type="NCBI Taxonomy" id="33524"/>
    <lineage>
        <taxon>Eukaryota</taxon>
        <taxon>Metazoa</taxon>
        <taxon>Chordata</taxon>
        <taxon>Craniata</taxon>
        <taxon>Vertebrata</taxon>
        <taxon>Euteleostomi</taxon>
        <taxon>Actinopterygii</taxon>
        <taxon>Neopterygii</taxon>
        <taxon>Teleostei</taxon>
        <taxon>Neoteleostei</taxon>
        <taxon>Acanthomorphata</taxon>
        <taxon>Ovalentaria</taxon>
        <taxon>Atherinomorphae</taxon>
        <taxon>Cyprinodontiformes</taxon>
        <taxon>Goodeidae</taxon>
        <taxon>Ilyodon</taxon>
    </lineage>
</organism>
<keyword evidence="3" id="KW-1185">Reference proteome</keyword>
<evidence type="ECO:0000256" key="1">
    <source>
        <dbReference type="SAM" id="MobiDB-lite"/>
    </source>
</evidence>
<accession>A0ABV0TEU8</accession>
<name>A0ABV0TEU8_9TELE</name>
<feature type="region of interest" description="Disordered" evidence="1">
    <location>
        <begin position="110"/>
        <end position="130"/>
    </location>
</feature>
<protein>
    <submittedName>
        <fullName evidence="2">Uncharacterized protein</fullName>
    </submittedName>
</protein>
<sequence length="130" mass="13373">MYFSVINELEPALNASQSFRLGQDSYIPQPWSTPPFLAHALHHASPSSDRHGQHRQLGATSPISKGPDDVSAPTSKGPVDVSTDASAPASEDLAKTSAPAFKSLANVSAPASKGLTSLHAHPGGGNAASH</sequence>
<gene>
    <name evidence="2" type="ORF">ILYODFUR_038378</name>
</gene>
<dbReference type="EMBL" id="JAHRIQ010032607">
    <property type="protein sequence ID" value="MEQ2231324.1"/>
    <property type="molecule type" value="Genomic_DNA"/>
</dbReference>
<reference evidence="2 3" key="1">
    <citation type="submission" date="2021-06" db="EMBL/GenBank/DDBJ databases">
        <authorList>
            <person name="Palmer J.M."/>
        </authorList>
    </citation>
    <scope>NUCLEOTIDE SEQUENCE [LARGE SCALE GENOMIC DNA]</scope>
    <source>
        <strain evidence="3">if_2019</strain>
        <tissue evidence="2">Muscle</tissue>
    </source>
</reference>
<feature type="region of interest" description="Disordered" evidence="1">
    <location>
        <begin position="32"/>
        <end position="94"/>
    </location>
</feature>